<dbReference type="AlphaFoldDB" id="A0A0R0LS78"/>
<evidence type="ECO:0008006" key="3">
    <source>
        <dbReference type="Google" id="ProtNLM"/>
    </source>
</evidence>
<accession>A0A0R0LS78</accession>
<proteinExistence type="predicted"/>
<reference evidence="1 2" key="1">
    <citation type="submission" date="2015-07" db="EMBL/GenBank/DDBJ databases">
        <title>The genome of Pseudoloma neurophilia, a relevant intracellular parasite of the zebrafish.</title>
        <authorList>
            <person name="Ndikumana S."/>
            <person name="Pelin A."/>
            <person name="Sanders J."/>
            <person name="Corradi N."/>
        </authorList>
    </citation>
    <scope>NUCLEOTIDE SEQUENCE [LARGE SCALE GENOMIC DNA]</scope>
    <source>
        <strain evidence="1 2">MK1</strain>
    </source>
</reference>
<sequence length="138" mass="16517">MLLVFKIYKGWNLGIIKLIIENKINRLYNSYLKKSPENILQNGHFKTYQKRNDILSANKNRITHRYSPGDQVLLINFKKKFKTDSNYTGPYKILEVHKNRVKIFDDDNNEILYNIKSIKPYFSLKTKKEGRYRISIRS</sequence>
<comment type="caution">
    <text evidence="1">The sequence shown here is derived from an EMBL/GenBank/DDBJ whole genome shotgun (WGS) entry which is preliminary data.</text>
</comment>
<evidence type="ECO:0000313" key="1">
    <source>
        <dbReference type="EMBL" id="KRH92120.1"/>
    </source>
</evidence>
<dbReference type="Gene3D" id="2.30.30.850">
    <property type="match status" value="1"/>
</dbReference>
<keyword evidence="2" id="KW-1185">Reference proteome</keyword>
<protein>
    <recommendedName>
        <fullName evidence="3">Transposable element</fullName>
    </recommendedName>
</protein>
<dbReference type="Proteomes" id="UP000051530">
    <property type="component" value="Unassembled WGS sequence"/>
</dbReference>
<dbReference type="VEuPathDB" id="MicrosporidiaDB:M153_11395000506"/>
<organism evidence="1 2">
    <name type="scientific">Pseudoloma neurophilia</name>
    <dbReference type="NCBI Taxonomy" id="146866"/>
    <lineage>
        <taxon>Eukaryota</taxon>
        <taxon>Fungi</taxon>
        <taxon>Fungi incertae sedis</taxon>
        <taxon>Microsporidia</taxon>
        <taxon>Pseudoloma</taxon>
    </lineage>
</organism>
<evidence type="ECO:0000313" key="2">
    <source>
        <dbReference type="Proteomes" id="UP000051530"/>
    </source>
</evidence>
<name>A0A0R0LS78_9MICR</name>
<gene>
    <name evidence="1" type="ORF">M153_11395000506</name>
</gene>
<dbReference type="EMBL" id="LGUB01001191">
    <property type="protein sequence ID" value="KRH92120.1"/>
    <property type="molecule type" value="Genomic_DNA"/>
</dbReference>